<reference evidence="4 5" key="1">
    <citation type="journal article" date="2021" name="Nat. Plants">
        <title>The Taxus genome provides insights into paclitaxel biosynthesis.</title>
        <authorList>
            <person name="Xiong X."/>
            <person name="Gou J."/>
            <person name="Liao Q."/>
            <person name="Li Y."/>
            <person name="Zhou Q."/>
            <person name="Bi G."/>
            <person name="Li C."/>
            <person name="Du R."/>
            <person name="Wang X."/>
            <person name="Sun T."/>
            <person name="Guo L."/>
            <person name="Liang H."/>
            <person name="Lu P."/>
            <person name="Wu Y."/>
            <person name="Zhang Z."/>
            <person name="Ro D.K."/>
            <person name="Shang Y."/>
            <person name="Huang S."/>
            <person name="Yan J."/>
        </authorList>
    </citation>
    <scope>NUCLEOTIDE SEQUENCE [LARGE SCALE GENOMIC DNA]</scope>
    <source>
        <strain evidence="4">Ta-2019</strain>
    </source>
</reference>
<dbReference type="InterPro" id="IPR007529">
    <property type="entry name" value="Znf_HIT"/>
</dbReference>
<dbReference type="OMA" id="SMECKAE"/>
<dbReference type="PANTHER" id="PTHR48453:SF1">
    <property type="entry name" value="CCHC-TYPE DOMAIN-CONTAINING PROTEIN"/>
    <property type="match status" value="1"/>
</dbReference>
<dbReference type="PROSITE" id="PS50158">
    <property type="entry name" value="ZF_CCHC"/>
    <property type="match status" value="1"/>
</dbReference>
<name>A0AA38LAU3_TAXCH</name>
<dbReference type="Gene3D" id="3.30.60.220">
    <property type="match status" value="1"/>
</dbReference>
<feature type="non-terminal residue" evidence="4">
    <location>
        <position position="1"/>
    </location>
</feature>
<protein>
    <recommendedName>
        <fullName evidence="3">CCHC-type domain-containing protein</fullName>
    </recommendedName>
</protein>
<comment type="caution">
    <text evidence="4">The sequence shown here is derived from an EMBL/GenBank/DDBJ whole genome shotgun (WGS) entry which is preliminary data.</text>
</comment>
<sequence length="455" mass="51243">MTTKSNLYKNPAHSYFKDFNLTSALDNLEAYNLVTGNVPAQSNDHENKETNTAENVSQKRKRSGKKSSENKLEAEYLKYVTDEIPDHERYKAKCRRENGASQLLEDTNPNAASSLGFDPYEKIEEKTKHSKMEVLCNNLAPSLSGLYTSYENLDDELVLEKSAEIQEATEGIALPMLAGASGICAKRADQRFPAPEEPVCIVCGRYGEYVCDETDEDVCSMECKSELLGLHLKEHAEKAKEARTSFISITRPKGALQLPELEAETWDIAKHRWTKKGSSLTTYECWKCRRAGHLPDDCLATKSVPAPSPANPRCYQVPAEKDPKSNMFTMELRALYRRCKQIGANANCAECHTCHRHSNLGMCLECSRVFCDSAGHLSGHMDAHPSHRRLYSYKLQRLVKCNKSTCNVTDIRELLICQHCVTKAFDKFYNMYKATWNGGGLKLICNSVCCDEHFT</sequence>
<dbReference type="InterPro" id="IPR001878">
    <property type="entry name" value="Znf_CCHC"/>
</dbReference>
<evidence type="ECO:0000313" key="4">
    <source>
        <dbReference type="EMBL" id="KAH9313972.1"/>
    </source>
</evidence>
<dbReference type="EMBL" id="JAHRHJ020000005">
    <property type="protein sequence ID" value="KAH9313972.1"/>
    <property type="molecule type" value="Genomic_DNA"/>
</dbReference>
<dbReference type="AlphaFoldDB" id="A0AA38LAU3"/>
<keyword evidence="1" id="KW-0479">Metal-binding</keyword>
<evidence type="ECO:0000313" key="5">
    <source>
        <dbReference type="Proteomes" id="UP000824469"/>
    </source>
</evidence>
<proteinExistence type="predicted"/>
<keyword evidence="1" id="KW-0862">Zinc</keyword>
<evidence type="ECO:0000259" key="3">
    <source>
        <dbReference type="PROSITE" id="PS50158"/>
    </source>
</evidence>
<dbReference type="GO" id="GO:0008270">
    <property type="term" value="F:zinc ion binding"/>
    <property type="evidence" value="ECO:0007669"/>
    <property type="project" value="UniProtKB-KW"/>
</dbReference>
<accession>A0AA38LAU3</accession>
<evidence type="ECO:0000256" key="1">
    <source>
        <dbReference type="PROSITE-ProRule" id="PRU00047"/>
    </source>
</evidence>
<dbReference type="GO" id="GO:0003676">
    <property type="term" value="F:nucleic acid binding"/>
    <property type="evidence" value="ECO:0007669"/>
    <property type="project" value="InterPro"/>
</dbReference>
<dbReference type="PANTHER" id="PTHR48453">
    <property type="entry name" value="CCHC-TYPE DOMAIN-CONTAINING PROTEIN"/>
    <property type="match status" value="1"/>
</dbReference>
<dbReference type="Proteomes" id="UP000824469">
    <property type="component" value="Unassembled WGS sequence"/>
</dbReference>
<feature type="region of interest" description="Disordered" evidence="2">
    <location>
        <begin position="38"/>
        <end position="70"/>
    </location>
</feature>
<dbReference type="Pfam" id="PF04438">
    <property type="entry name" value="zf-HIT"/>
    <property type="match status" value="1"/>
</dbReference>
<keyword evidence="5" id="KW-1185">Reference proteome</keyword>
<evidence type="ECO:0000256" key="2">
    <source>
        <dbReference type="SAM" id="MobiDB-lite"/>
    </source>
</evidence>
<dbReference type="CDD" id="cd23022">
    <property type="entry name" value="zf-HIT_DDX59"/>
    <property type="match status" value="1"/>
</dbReference>
<keyword evidence="1" id="KW-0863">Zinc-finger</keyword>
<feature type="domain" description="CCHC-type" evidence="3">
    <location>
        <begin position="285"/>
        <end position="298"/>
    </location>
</feature>
<gene>
    <name evidence="4" type="ORF">KI387_022599</name>
</gene>
<organism evidence="4 5">
    <name type="scientific">Taxus chinensis</name>
    <name type="common">Chinese yew</name>
    <name type="synonym">Taxus wallichiana var. chinensis</name>
    <dbReference type="NCBI Taxonomy" id="29808"/>
    <lineage>
        <taxon>Eukaryota</taxon>
        <taxon>Viridiplantae</taxon>
        <taxon>Streptophyta</taxon>
        <taxon>Embryophyta</taxon>
        <taxon>Tracheophyta</taxon>
        <taxon>Spermatophyta</taxon>
        <taxon>Pinopsida</taxon>
        <taxon>Pinidae</taxon>
        <taxon>Conifers II</taxon>
        <taxon>Cupressales</taxon>
        <taxon>Taxaceae</taxon>
        <taxon>Taxus</taxon>
    </lineage>
</organism>